<evidence type="ECO:0000313" key="4">
    <source>
        <dbReference type="Proteomes" id="UP000325081"/>
    </source>
</evidence>
<dbReference type="OrthoDB" id="1727941at2759"/>
<comment type="caution">
    <text evidence="3">The sequence shown here is derived from an EMBL/GenBank/DDBJ whole genome shotgun (WGS) entry which is preliminary data.</text>
</comment>
<sequence length="347" mass="38969">MIHDVVVTTRCCNHRRVTAIFNLSRRTEWFSPRLETMGRQIADLSMEIGDICLTIRTIVRDKQTYRDAVNRGVCEGIRGGGGGRGPGGAPRQGSPQPLSGDDDDDGRDMQRRGPNFVDDDDQREDRGKRKEAAFVSGYRARCDWDLNMMFSGGLDCQCGRWEGPFRVDILDLDGEQHDGPFYDGPPIFDEEPPGPGEELDGKHFSYDGEKSLFTVSLLPQNKLEFTFLLDSVTSSRNNGNSSLGGQEGSNETKIPIQAITHALRGQESKNSHEAIRVLDIILRQHGAKARLREKSCRDQTFTLKCGERHSIFVIDRGKRRAILVMMTSLMGTGRIRGRILLNRKRMV</sequence>
<feature type="domain" description="Protein argonaute N-terminal" evidence="2">
    <location>
        <begin position="198"/>
        <end position="282"/>
    </location>
</feature>
<dbReference type="Pfam" id="PF16486">
    <property type="entry name" value="ArgoN"/>
    <property type="match status" value="1"/>
</dbReference>
<gene>
    <name evidence="3" type="ORF">STAS_13550</name>
</gene>
<feature type="region of interest" description="Disordered" evidence="1">
    <location>
        <begin position="77"/>
        <end position="129"/>
    </location>
</feature>
<dbReference type="InterPro" id="IPR032474">
    <property type="entry name" value="Argonaute_N"/>
</dbReference>
<organism evidence="3 4">
    <name type="scientific">Striga asiatica</name>
    <name type="common">Asiatic witchweed</name>
    <name type="synonym">Buchnera asiatica</name>
    <dbReference type="NCBI Taxonomy" id="4170"/>
    <lineage>
        <taxon>Eukaryota</taxon>
        <taxon>Viridiplantae</taxon>
        <taxon>Streptophyta</taxon>
        <taxon>Embryophyta</taxon>
        <taxon>Tracheophyta</taxon>
        <taxon>Spermatophyta</taxon>
        <taxon>Magnoliopsida</taxon>
        <taxon>eudicotyledons</taxon>
        <taxon>Gunneridae</taxon>
        <taxon>Pentapetalae</taxon>
        <taxon>asterids</taxon>
        <taxon>lamiids</taxon>
        <taxon>Lamiales</taxon>
        <taxon>Orobanchaceae</taxon>
        <taxon>Buchnereae</taxon>
        <taxon>Striga</taxon>
    </lineage>
</organism>
<feature type="compositionally biased region" description="Gly residues" evidence="1">
    <location>
        <begin position="77"/>
        <end position="90"/>
    </location>
</feature>
<dbReference type="EMBL" id="BKCP01005294">
    <property type="protein sequence ID" value="GER37160.1"/>
    <property type="molecule type" value="Genomic_DNA"/>
</dbReference>
<accession>A0A5A7PWF1</accession>
<protein>
    <submittedName>
        <fullName evidence="3">Argonaute family protein</fullName>
    </submittedName>
</protein>
<dbReference type="AlphaFoldDB" id="A0A5A7PWF1"/>
<proteinExistence type="predicted"/>
<reference evidence="4" key="1">
    <citation type="journal article" date="2019" name="Curr. Biol.">
        <title>Genome Sequence of Striga asiatica Provides Insight into the Evolution of Plant Parasitism.</title>
        <authorList>
            <person name="Yoshida S."/>
            <person name="Kim S."/>
            <person name="Wafula E.K."/>
            <person name="Tanskanen J."/>
            <person name="Kim Y.M."/>
            <person name="Honaas L."/>
            <person name="Yang Z."/>
            <person name="Spallek T."/>
            <person name="Conn C.E."/>
            <person name="Ichihashi Y."/>
            <person name="Cheong K."/>
            <person name="Cui S."/>
            <person name="Der J.P."/>
            <person name="Gundlach H."/>
            <person name="Jiao Y."/>
            <person name="Hori C."/>
            <person name="Ishida J.K."/>
            <person name="Kasahara H."/>
            <person name="Kiba T."/>
            <person name="Kim M.S."/>
            <person name="Koo N."/>
            <person name="Laohavisit A."/>
            <person name="Lee Y.H."/>
            <person name="Lumba S."/>
            <person name="McCourt P."/>
            <person name="Mortimer J.C."/>
            <person name="Mutuku J.M."/>
            <person name="Nomura T."/>
            <person name="Sasaki-Sekimoto Y."/>
            <person name="Seto Y."/>
            <person name="Wang Y."/>
            <person name="Wakatake T."/>
            <person name="Sakakibara H."/>
            <person name="Demura T."/>
            <person name="Yamaguchi S."/>
            <person name="Yoneyama K."/>
            <person name="Manabe R.I."/>
            <person name="Nelson D.C."/>
            <person name="Schulman A.H."/>
            <person name="Timko M.P."/>
            <person name="dePamphilis C.W."/>
            <person name="Choi D."/>
            <person name="Shirasu K."/>
        </authorList>
    </citation>
    <scope>NUCLEOTIDE SEQUENCE [LARGE SCALE GENOMIC DNA]</scope>
    <source>
        <strain evidence="4">cv. UVA1</strain>
    </source>
</reference>
<keyword evidence="4" id="KW-1185">Reference proteome</keyword>
<evidence type="ECO:0000256" key="1">
    <source>
        <dbReference type="SAM" id="MobiDB-lite"/>
    </source>
</evidence>
<evidence type="ECO:0000313" key="3">
    <source>
        <dbReference type="EMBL" id="GER37160.1"/>
    </source>
</evidence>
<dbReference type="Proteomes" id="UP000325081">
    <property type="component" value="Unassembled WGS sequence"/>
</dbReference>
<evidence type="ECO:0000259" key="2">
    <source>
        <dbReference type="Pfam" id="PF16486"/>
    </source>
</evidence>
<name>A0A5A7PWF1_STRAF</name>